<reference evidence="4" key="1">
    <citation type="submission" date="2020-02" db="EMBL/GenBank/DDBJ databases">
        <authorList>
            <person name="Shen X.-R."/>
            <person name="Zhang Y.-X."/>
        </authorList>
    </citation>
    <scope>NUCLEOTIDE SEQUENCE</scope>
    <source>
        <strain evidence="4">SYP-B3998</strain>
    </source>
</reference>
<keyword evidence="2" id="KW-0326">Glycosidase</keyword>
<organism evidence="4">
    <name type="scientific">Paenibacillus sp. SYP-B3998</name>
    <dbReference type="NCBI Taxonomy" id="2678564"/>
    <lineage>
        <taxon>Bacteria</taxon>
        <taxon>Bacillati</taxon>
        <taxon>Bacillota</taxon>
        <taxon>Bacilli</taxon>
        <taxon>Bacillales</taxon>
        <taxon>Paenibacillaceae</taxon>
        <taxon>Paenibacillus</taxon>
    </lineage>
</organism>
<protein>
    <submittedName>
        <fullName evidence="4">Nucleoside hydrolase</fullName>
    </submittedName>
</protein>
<dbReference type="SUPFAM" id="SSF53590">
    <property type="entry name" value="Nucleoside hydrolase"/>
    <property type="match status" value="1"/>
</dbReference>
<evidence type="ECO:0000256" key="2">
    <source>
        <dbReference type="ARBA" id="ARBA00023295"/>
    </source>
</evidence>
<accession>A0A6G3ZTX7</accession>
<dbReference type="InterPro" id="IPR023186">
    <property type="entry name" value="IUNH"/>
</dbReference>
<evidence type="ECO:0000259" key="3">
    <source>
        <dbReference type="Pfam" id="PF01156"/>
    </source>
</evidence>
<dbReference type="Gene3D" id="3.90.245.10">
    <property type="entry name" value="Ribonucleoside hydrolase-like"/>
    <property type="match status" value="1"/>
</dbReference>
<dbReference type="InterPro" id="IPR001910">
    <property type="entry name" value="Inosine/uridine_hydrolase_dom"/>
</dbReference>
<feature type="domain" description="Inosine/uridine-preferring nucleoside hydrolase" evidence="3">
    <location>
        <begin position="4"/>
        <end position="302"/>
    </location>
</feature>
<gene>
    <name evidence="4" type="ORF">GK047_03280</name>
</gene>
<dbReference type="RefSeq" id="WP_163941073.1">
    <property type="nucleotide sequence ID" value="NZ_JAAIKC010000001.1"/>
</dbReference>
<evidence type="ECO:0000256" key="1">
    <source>
        <dbReference type="ARBA" id="ARBA00022801"/>
    </source>
</evidence>
<dbReference type="AlphaFoldDB" id="A0A6G3ZTX7"/>
<dbReference type="InterPro" id="IPR036452">
    <property type="entry name" value="Ribo_hydro-like"/>
</dbReference>
<dbReference type="GO" id="GO:0005829">
    <property type="term" value="C:cytosol"/>
    <property type="evidence" value="ECO:0007669"/>
    <property type="project" value="TreeGrafter"/>
</dbReference>
<keyword evidence="1 4" id="KW-0378">Hydrolase</keyword>
<dbReference type="GO" id="GO:0008477">
    <property type="term" value="F:purine nucleosidase activity"/>
    <property type="evidence" value="ECO:0007669"/>
    <property type="project" value="TreeGrafter"/>
</dbReference>
<evidence type="ECO:0000313" key="4">
    <source>
        <dbReference type="EMBL" id="NEW05041.1"/>
    </source>
</evidence>
<dbReference type="EMBL" id="JAAIKC010000001">
    <property type="protein sequence ID" value="NEW05041.1"/>
    <property type="molecule type" value="Genomic_DNA"/>
</dbReference>
<dbReference type="Pfam" id="PF01156">
    <property type="entry name" value="IU_nuc_hydro"/>
    <property type="match status" value="1"/>
</dbReference>
<dbReference type="PANTHER" id="PTHR12304:SF4">
    <property type="entry name" value="URIDINE NUCLEOSIDASE"/>
    <property type="match status" value="1"/>
</dbReference>
<proteinExistence type="predicted"/>
<dbReference type="GO" id="GO:0006152">
    <property type="term" value="P:purine nucleoside catabolic process"/>
    <property type="evidence" value="ECO:0007669"/>
    <property type="project" value="TreeGrafter"/>
</dbReference>
<dbReference type="CDD" id="cd02650">
    <property type="entry name" value="nuc_hydro_CaPnhB"/>
    <property type="match status" value="1"/>
</dbReference>
<sequence>MKPIILDVDTGIDDALAISYAVNSPELELLGLTTCFGNVTVEEATRNTLLVLEHLDSAVPVIPGATKPLFVSRVKANATHIHGEDGIGNTLTNLPTRKALSQYAPQFIIDQVRSKPHQVTIITVAAMTNLALAIMQAPDIVNLVDNVIVMGGAVKRAGNVTPHAEANIYADPEAADYVFASGIPITLVGLDVTMETLLPKKDVQAWRSKGTELGTLMADMTEFYIDAYEDFYPGIGGCGLHDPLAVGVAICPDFVTTEPLYVRVDLDGFHSLGRTIGDLRSKPAHEPNMQVCLKVDTERFLEHFLSRVV</sequence>
<name>A0A6G3ZTX7_9BACL</name>
<comment type="caution">
    <text evidence="4">The sequence shown here is derived from an EMBL/GenBank/DDBJ whole genome shotgun (WGS) entry which is preliminary data.</text>
</comment>
<dbReference type="PANTHER" id="PTHR12304">
    <property type="entry name" value="INOSINE-URIDINE PREFERRING NUCLEOSIDE HYDROLASE"/>
    <property type="match status" value="1"/>
</dbReference>